<dbReference type="InterPro" id="IPR027797">
    <property type="entry name" value="PT-TG_dom"/>
</dbReference>
<feature type="coiled-coil region" evidence="4">
    <location>
        <begin position="229"/>
        <end position="263"/>
    </location>
</feature>
<reference evidence="6 7" key="1">
    <citation type="journal article" date="2017" name="Int. J. Syst. Evol. Microbiol.">
        <title>Bacillus mangrovi sp. nov., isolated from a sediment sample from a mangrove forest.</title>
        <authorList>
            <person name="Gupta V."/>
            <person name="Singh P.K."/>
            <person name="Korpole S."/>
            <person name="Tanuku N.R.S."/>
            <person name="Pinnaka A.K."/>
        </authorList>
    </citation>
    <scope>NUCLEOTIDE SEQUENCE [LARGE SCALE GENOMIC DNA]</scope>
    <source>
        <strain evidence="6 7">KCTC 33872</strain>
    </source>
</reference>
<comment type="subcellular location">
    <subcellularLocation>
        <location evidence="1">Secreted</location>
    </subcellularLocation>
</comment>
<keyword evidence="7" id="KW-1185">Reference proteome</keyword>
<gene>
    <name evidence="6" type="ORF">GKZ89_16805</name>
</gene>
<dbReference type="AlphaFoldDB" id="A0A7X2V6B3"/>
<dbReference type="Gene3D" id="3.90.176.10">
    <property type="entry name" value="Toxin ADP-ribosyltransferase, Chain A, domain 1"/>
    <property type="match status" value="1"/>
</dbReference>
<dbReference type="Pfam" id="PF14449">
    <property type="entry name" value="PT-TG"/>
    <property type="match status" value="1"/>
</dbReference>
<evidence type="ECO:0000256" key="4">
    <source>
        <dbReference type="SAM" id="Coils"/>
    </source>
</evidence>
<dbReference type="PANTHER" id="PTHR34976">
    <property type="entry name" value="RIBONUCLEASE YQCG-RELATED"/>
    <property type="match status" value="1"/>
</dbReference>
<dbReference type="InterPro" id="IPR006829">
    <property type="entry name" value="LXG_dom"/>
</dbReference>
<comment type="similarity">
    <text evidence="3">In the N-terminal section; belongs to the LXG family.</text>
</comment>
<evidence type="ECO:0000256" key="1">
    <source>
        <dbReference type="ARBA" id="ARBA00004613"/>
    </source>
</evidence>
<feature type="domain" description="LXG" evidence="5">
    <location>
        <begin position="1"/>
        <end position="236"/>
    </location>
</feature>
<evidence type="ECO:0000313" key="6">
    <source>
        <dbReference type="EMBL" id="MTH55066.1"/>
    </source>
</evidence>
<protein>
    <recommendedName>
        <fullName evidence="5">LXG domain-containing protein</fullName>
    </recommendedName>
</protein>
<dbReference type="Pfam" id="PF03496">
    <property type="entry name" value="ADPrib_exo_Tox"/>
    <property type="match status" value="1"/>
</dbReference>
<dbReference type="InterPro" id="IPR051768">
    <property type="entry name" value="Bact_secretion_toxin"/>
</dbReference>
<dbReference type="PANTHER" id="PTHR34976:SF2">
    <property type="entry name" value="TYPE VII SECRETION SYSTEM PROTEIN ESSD"/>
    <property type="match status" value="1"/>
</dbReference>
<dbReference type="RefSeq" id="WP_155113576.1">
    <property type="nucleotide sequence ID" value="NZ_WMIB01000022.1"/>
</dbReference>
<proteinExistence type="inferred from homology"/>
<dbReference type="PROSITE" id="PS51756">
    <property type="entry name" value="LXG"/>
    <property type="match status" value="1"/>
</dbReference>
<dbReference type="Pfam" id="PF04740">
    <property type="entry name" value="LXG"/>
    <property type="match status" value="1"/>
</dbReference>
<dbReference type="OrthoDB" id="2748547at2"/>
<keyword evidence="2" id="KW-0964">Secreted</keyword>
<dbReference type="Proteomes" id="UP000434639">
    <property type="component" value="Unassembled WGS sequence"/>
</dbReference>
<dbReference type="PROSITE" id="PS51996">
    <property type="entry name" value="TR_MART"/>
    <property type="match status" value="1"/>
</dbReference>
<dbReference type="InterPro" id="IPR003540">
    <property type="entry name" value="ADP-ribosyltransferase"/>
</dbReference>
<dbReference type="SUPFAM" id="SSF56399">
    <property type="entry name" value="ADP-ribosylation"/>
    <property type="match status" value="1"/>
</dbReference>
<dbReference type="InterPro" id="IPR016013">
    <property type="entry name" value="Binary_toxinA_clost-typ"/>
</dbReference>
<dbReference type="PRINTS" id="PR01390">
    <property type="entry name" value="BINARYTOXINA"/>
</dbReference>
<evidence type="ECO:0000256" key="2">
    <source>
        <dbReference type="ARBA" id="ARBA00022525"/>
    </source>
</evidence>
<organism evidence="6 7">
    <name type="scientific">Metabacillus mangrovi</name>
    <dbReference type="NCBI Taxonomy" id="1491830"/>
    <lineage>
        <taxon>Bacteria</taxon>
        <taxon>Bacillati</taxon>
        <taxon>Bacillota</taxon>
        <taxon>Bacilli</taxon>
        <taxon>Bacillales</taxon>
        <taxon>Bacillaceae</taxon>
        <taxon>Metabacillus</taxon>
    </lineage>
</organism>
<accession>A0A7X2V6B3</accession>
<dbReference type="EMBL" id="WMIB01000022">
    <property type="protein sequence ID" value="MTH55066.1"/>
    <property type="molecule type" value="Genomic_DNA"/>
</dbReference>
<sequence>MGKIYDSETLFSAIEARIAQYQTLNGKLVSLEKTFQTLVDNAEFQGKGADNIKAFYEAQVDLVGDWKKLIEHLLAFYEAVPGYAGDANLSDATRVETPFLEEQLQTASSNSQSMVEAQHSELKTILRSINDIISITPFSTDSFETNREKADKKRTKTKEALNQLDEGMLIGRYMDSIDAQTAVQQAYVAIMEATSKGGTVQPINFNATTYEKNPIHDVRKSVSEKVDTFKEQEAEAKKIREQIAAEKARIEAEKARIEAEKNKPWYEKAVEGVKTFTGEFSGYYDSVRATTGVDPVTGRKLSEAERVAAGAMAAAGFIPVVGWAGRAIKGGSALYKTAKGVSTANHMLDSYKGLKAMDILNKTEKGIYGLYTANSAWEFGTGTDMFGNQLTEEQRQQAMWNGLTMGLIGGGAHFVDKGGLQKLGSKFPYSTDYVKGKLMKADEALKQIGSRAGSKVEDAFRLASETSNKLKSAASETLKNTVKRVGSIPVPVNLKVWNADANGVNIPLFDVEKKTLGEVLTKFSSNNSGRGADSLPRETIHTLDEAHKWGEEHYSDWLENLSEREVEALRQYTGNDFSKINRYLRGTSDSLHGVDPGVIQDLTSSLYKAQVPHDISVFRGTDLGPLDELITFNDEGRIIAEKLVGKTFKDYGFTSTSIAKSASFQNLPVSWEINVPKGAHGAYLGQVSHFPHEAELLLQARQEMVIREAFLDNDDRLYIKLDFI</sequence>
<evidence type="ECO:0000313" key="7">
    <source>
        <dbReference type="Proteomes" id="UP000434639"/>
    </source>
</evidence>
<dbReference type="GO" id="GO:0005576">
    <property type="term" value="C:extracellular region"/>
    <property type="evidence" value="ECO:0007669"/>
    <property type="project" value="UniProtKB-SubCell"/>
</dbReference>
<evidence type="ECO:0000256" key="3">
    <source>
        <dbReference type="ARBA" id="ARBA00034117"/>
    </source>
</evidence>
<keyword evidence="4" id="KW-0175">Coiled coil</keyword>
<name>A0A7X2V6B3_9BACI</name>
<evidence type="ECO:0000259" key="5">
    <source>
        <dbReference type="PROSITE" id="PS51756"/>
    </source>
</evidence>
<comment type="caution">
    <text evidence="6">The sequence shown here is derived from an EMBL/GenBank/DDBJ whole genome shotgun (WGS) entry which is preliminary data.</text>
</comment>